<dbReference type="Proteomes" id="UP001228636">
    <property type="component" value="Unassembled WGS sequence"/>
</dbReference>
<sequence length="389" mass="43502">MGLKEKRIIQAFQKELFPALETEINTAAGFTVPLNISWNTLMEDRFSHLYNDTFPKIYFQPLIEGFKAICVDDMGIELLKAGLKEVIIINENDEHNLERAITFEAGVLKIDHSPIVNADQVDRRSARIISLLEDKLEEFAENGSTNTTSESAESSENKTTESSQKKTIDINEMYNRSFVTSMEKQEVFNEMVSGLDWSCDMAEGKLTFGEDKVFDIQIFGTYSENEKSWMWAWANTQSGISETFLQTSLAVKAFGKALNITDFTTPKFEVESDPGAFFATIATASIGESCYVPLAFKGVIVYVTIKSEEADSKAKNTAESICSHILKVTSEYTFPQKFSLYFYLTAKGYDVALPGNNLVAKKGEDQILGIFDLKGRLMKVSSSKITVQA</sequence>
<dbReference type="EMBL" id="JAUFQH010000008">
    <property type="protein sequence ID" value="MDN3619728.1"/>
    <property type="molecule type" value="Genomic_DNA"/>
</dbReference>
<evidence type="ECO:0000313" key="2">
    <source>
        <dbReference type="EMBL" id="MDN3619728.1"/>
    </source>
</evidence>
<evidence type="ECO:0000256" key="1">
    <source>
        <dbReference type="SAM" id="MobiDB-lite"/>
    </source>
</evidence>
<feature type="compositionally biased region" description="Low complexity" evidence="1">
    <location>
        <begin position="141"/>
        <end position="154"/>
    </location>
</feature>
<protein>
    <submittedName>
        <fullName evidence="2">Uncharacterized protein</fullName>
    </submittedName>
</protein>
<dbReference type="InterPro" id="IPR049249">
    <property type="entry name" value="DUF6882"/>
</dbReference>
<evidence type="ECO:0000313" key="3">
    <source>
        <dbReference type="Proteomes" id="UP001228636"/>
    </source>
</evidence>
<organism evidence="2 3">
    <name type="scientific">Polaribacter sejongensis</name>
    <dbReference type="NCBI Taxonomy" id="985043"/>
    <lineage>
        <taxon>Bacteria</taxon>
        <taxon>Pseudomonadati</taxon>
        <taxon>Bacteroidota</taxon>
        <taxon>Flavobacteriia</taxon>
        <taxon>Flavobacteriales</taxon>
        <taxon>Flavobacteriaceae</taxon>
    </lineage>
</organism>
<feature type="compositionally biased region" description="Basic and acidic residues" evidence="1">
    <location>
        <begin position="155"/>
        <end position="164"/>
    </location>
</feature>
<proteinExistence type="predicted"/>
<dbReference type="Pfam" id="PF21813">
    <property type="entry name" value="DUF6882"/>
    <property type="match status" value="1"/>
</dbReference>
<dbReference type="RefSeq" id="WP_261972550.1">
    <property type="nucleotide sequence ID" value="NZ_CP103460.1"/>
</dbReference>
<accession>A0AAJ1QXI1</accession>
<comment type="caution">
    <text evidence="2">The sequence shown here is derived from an EMBL/GenBank/DDBJ whole genome shotgun (WGS) entry which is preliminary data.</text>
</comment>
<feature type="region of interest" description="Disordered" evidence="1">
    <location>
        <begin position="140"/>
        <end position="164"/>
    </location>
</feature>
<reference evidence="2 3" key="1">
    <citation type="journal article" date="2014" name="Int. J. Syst. Evol. Microbiol.">
        <title>Complete genome sequence of Corynebacterium casei LMG S-19264T (=DSM 44701T), isolated from a smear-ripened cheese.</title>
        <authorList>
            <consortium name="US DOE Joint Genome Institute (JGI-PGF)"/>
            <person name="Walter F."/>
            <person name="Albersmeier A."/>
            <person name="Kalinowski J."/>
            <person name="Ruckert C."/>
        </authorList>
    </citation>
    <scope>NUCLEOTIDE SEQUENCE [LARGE SCALE GENOMIC DNA]</scope>
    <source>
        <strain evidence="2 3">CECT 8670</strain>
    </source>
</reference>
<dbReference type="AlphaFoldDB" id="A0AAJ1QXI1"/>
<name>A0AAJ1QXI1_9FLAO</name>
<gene>
    <name evidence="2" type="ORF">QWY81_09710</name>
</gene>